<keyword evidence="3" id="KW-1185">Reference proteome</keyword>
<feature type="region of interest" description="Disordered" evidence="1">
    <location>
        <begin position="50"/>
        <end position="75"/>
    </location>
</feature>
<evidence type="ECO:0000313" key="3">
    <source>
        <dbReference type="Proteomes" id="UP000530660"/>
    </source>
</evidence>
<dbReference type="EMBL" id="VWRR01000013">
    <property type="protein sequence ID" value="KAF6001761.1"/>
    <property type="molecule type" value="Genomic_DNA"/>
</dbReference>
<comment type="caution">
    <text evidence="2">The sequence shown here is derived from an EMBL/GenBank/DDBJ whole genome shotgun (WGS) entry which is preliminary data.</text>
</comment>
<name>A0A7J7IHG7_9RHOD</name>
<proteinExistence type="predicted"/>
<gene>
    <name evidence="2" type="ORF">F1559_002965</name>
</gene>
<sequence>MERADNGTILVDGSFFMFMESHFQRNYSLPRMSLCRFRYRPEDTAMSSIQGTRSIDHCTQNGDPSRDADRHSHEQFISKRCSPDVKRDRWKDEKLQILVVWIPAGAYAGLERNDSEDRTLGVCPPTSFQGVPGTWSMKIVVLVWLLWRHWVLIRDARIISTFKRETILS</sequence>
<protein>
    <submittedName>
        <fullName evidence="2">Uncharacterized protein</fullName>
    </submittedName>
</protein>
<evidence type="ECO:0000313" key="2">
    <source>
        <dbReference type="EMBL" id="KAF6001761.1"/>
    </source>
</evidence>
<dbReference type="AlphaFoldDB" id="A0A7J7IHG7"/>
<organism evidence="2 3">
    <name type="scientific">Cyanidiococcus yangmingshanensis</name>
    <dbReference type="NCBI Taxonomy" id="2690220"/>
    <lineage>
        <taxon>Eukaryota</taxon>
        <taxon>Rhodophyta</taxon>
        <taxon>Bangiophyceae</taxon>
        <taxon>Cyanidiales</taxon>
        <taxon>Cyanidiaceae</taxon>
        <taxon>Cyanidiococcus</taxon>
    </lineage>
</organism>
<feature type="compositionally biased region" description="Polar residues" evidence="1">
    <location>
        <begin position="50"/>
        <end position="63"/>
    </location>
</feature>
<dbReference type="Proteomes" id="UP000530660">
    <property type="component" value="Unassembled WGS sequence"/>
</dbReference>
<accession>A0A7J7IHG7</accession>
<feature type="compositionally biased region" description="Basic and acidic residues" evidence="1">
    <location>
        <begin position="64"/>
        <end position="75"/>
    </location>
</feature>
<evidence type="ECO:0000256" key="1">
    <source>
        <dbReference type="SAM" id="MobiDB-lite"/>
    </source>
</evidence>
<reference evidence="2 3" key="1">
    <citation type="journal article" date="2020" name="J. Phycol.">
        <title>Comparative genome analysis reveals Cyanidiococcus gen. nov., a new extremophilic red algal genus sister to Cyanidioschyzon (Cyanidioschyzonaceae, Rhodophyta).</title>
        <authorList>
            <person name="Liu S.-L."/>
            <person name="Chiang Y.-R."/>
            <person name="Yoon H.S."/>
            <person name="Fu H.-Y."/>
        </authorList>
    </citation>
    <scope>NUCLEOTIDE SEQUENCE [LARGE SCALE GENOMIC DNA]</scope>
    <source>
        <strain evidence="2 3">THAL066</strain>
    </source>
</reference>